<evidence type="ECO:0000313" key="6">
    <source>
        <dbReference type="EMBL" id="KAG2438980.1"/>
    </source>
</evidence>
<dbReference type="PROSITE" id="PS50255">
    <property type="entry name" value="CYTOCHROME_B5_2"/>
    <property type="match status" value="1"/>
</dbReference>
<sequence>MVLRGKVYNISPYLRFHPGGVPILMKAAGKDGTALFMKYHSWVNADALLEKCLVGLLAPAPTPAADGDGDAPTQATQAAS</sequence>
<dbReference type="EMBL" id="JAEHOD010000042">
    <property type="protein sequence ID" value="KAG2438980.1"/>
    <property type="molecule type" value="Genomic_DNA"/>
</dbReference>
<dbReference type="SUPFAM" id="SSF55856">
    <property type="entry name" value="Cytochrome b5-like heme/steroid binding domain"/>
    <property type="match status" value="1"/>
</dbReference>
<dbReference type="InterPro" id="IPR036400">
    <property type="entry name" value="Cyt_B5-like_heme/steroid_sf"/>
</dbReference>
<dbReference type="PANTHER" id="PTHR46237">
    <property type="entry name" value="CYTOCHROME B5 REDUCTASE 4 FAMILY MEMBER"/>
    <property type="match status" value="1"/>
</dbReference>
<dbReference type="OrthoDB" id="432299at2759"/>
<reference evidence="6" key="1">
    <citation type="journal article" date="2020" name="bioRxiv">
        <title>Comparative genomics of Chlamydomonas.</title>
        <authorList>
            <person name="Craig R.J."/>
            <person name="Hasan A.R."/>
            <person name="Ness R.W."/>
            <person name="Keightley P.D."/>
        </authorList>
    </citation>
    <scope>NUCLEOTIDE SEQUENCE</scope>
    <source>
        <strain evidence="6">CCAP 11/173</strain>
    </source>
</reference>
<dbReference type="Proteomes" id="UP000613740">
    <property type="component" value="Unassembled WGS sequence"/>
</dbReference>
<gene>
    <name evidence="6" type="ORF">HYH02_010772</name>
</gene>
<evidence type="ECO:0000256" key="3">
    <source>
        <dbReference type="ARBA" id="ARBA00023004"/>
    </source>
</evidence>
<dbReference type="Pfam" id="PF00173">
    <property type="entry name" value="Cyt-b5"/>
    <property type="match status" value="1"/>
</dbReference>
<dbReference type="AlphaFoldDB" id="A0A835TJP8"/>
<dbReference type="InterPro" id="IPR051872">
    <property type="entry name" value="Cytochrome_b5/Flavoprotein_Rdt"/>
</dbReference>
<dbReference type="GO" id="GO:0046872">
    <property type="term" value="F:metal ion binding"/>
    <property type="evidence" value="ECO:0007669"/>
    <property type="project" value="UniProtKB-UniRule"/>
</dbReference>
<accession>A0A835TJP8</accession>
<name>A0A835TJP8_9CHLO</name>
<dbReference type="InterPro" id="IPR001199">
    <property type="entry name" value="Cyt_B5-like_heme/steroid-bd"/>
</dbReference>
<keyword evidence="3 4" id="KW-0408">Iron</keyword>
<comment type="caution">
    <text evidence="6">The sequence shown here is derived from an EMBL/GenBank/DDBJ whole genome shotgun (WGS) entry which is preliminary data.</text>
</comment>
<keyword evidence="1 4" id="KW-0349">Heme</keyword>
<evidence type="ECO:0000256" key="2">
    <source>
        <dbReference type="ARBA" id="ARBA00022723"/>
    </source>
</evidence>
<dbReference type="PANTHER" id="PTHR46237:SF1">
    <property type="entry name" value="CYTOCHROME B5 REDUCTASE 4"/>
    <property type="match status" value="1"/>
</dbReference>
<dbReference type="PROSITE" id="PS00191">
    <property type="entry name" value="CYTOCHROME_B5_1"/>
    <property type="match status" value="1"/>
</dbReference>
<organism evidence="6 7">
    <name type="scientific">Chlamydomonas schloesseri</name>
    <dbReference type="NCBI Taxonomy" id="2026947"/>
    <lineage>
        <taxon>Eukaryota</taxon>
        <taxon>Viridiplantae</taxon>
        <taxon>Chlorophyta</taxon>
        <taxon>core chlorophytes</taxon>
        <taxon>Chlorophyceae</taxon>
        <taxon>CS clade</taxon>
        <taxon>Chlamydomonadales</taxon>
        <taxon>Chlamydomonadaceae</taxon>
        <taxon>Chlamydomonas</taxon>
    </lineage>
</organism>
<dbReference type="GO" id="GO:0005737">
    <property type="term" value="C:cytoplasm"/>
    <property type="evidence" value="ECO:0007669"/>
    <property type="project" value="TreeGrafter"/>
</dbReference>
<keyword evidence="2 4" id="KW-0479">Metal-binding</keyword>
<dbReference type="Gene3D" id="3.10.120.10">
    <property type="entry name" value="Cytochrome b5-like heme/steroid binding domain"/>
    <property type="match status" value="1"/>
</dbReference>
<protein>
    <recommendedName>
        <fullName evidence="5">Cytochrome b5 heme-binding domain-containing protein</fullName>
    </recommendedName>
</protein>
<feature type="domain" description="Cytochrome b5 heme-binding" evidence="5">
    <location>
        <begin position="1"/>
        <end position="58"/>
    </location>
</feature>
<comment type="similarity">
    <text evidence="4">Belongs to the cytochrome b5 family.</text>
</comment>
<dbReference type="SMART" id="SM01117">
    <property type="entry name" value="Cyt-b5"/>
    <property type="match status" value="1"/>
</dbReference>
<evidence type="ECO:0000313" key="7">
    <source>
        <dbReference type="Proteomes" id="UP000613740"/>
    </source>
</evidence>
<evidence type="ECO:0000259" key="5">
    <source>
        <dbReference type="PROSITE" id="PS50255"/>
    </source>
</evidence>
<dbReference type="PRINTS" id="PR00363">
    <property type="entry name" value="CYTOCHROMEB5"/>
</dbReference>
<keyword evidence="7" id="KW-1185">Reference proteome</keyword>
<dbReference type="InterPro" id="IPR018506">
    <property type="entry name" value="Cyt_B5_heme-BS"/>
</dbReference>
<dbReference type="GO" id="GO:0004128">
    <property type="term" value="F:cytochrome-b5 reductase activity, acting on NAD(P)H"/>
    <property type="evidence" value="ECO:0007669"/>
    <property type="project" value="TreeGrafter"/>
</dbReference>
<evidence type="ECO:0000256" key="1">
    <source>
        <dbReference type="ARBA" id="ARBA00022617"/>
    </source>
</evidence>
<proteinExistence type="inferred from homology"/>
<dbReference type="GO" id="GO:0020037">
    <property type="term" value="F:heme binding"/>
    <property type="evidence" value="ECO:0007669"/>
    <property type="project" value="UniProtKB-UniRule"/>
</dbReference>
<evidence type="ECO:0000256" key="4">
    <source>
        <dbReference type="RuleBase" id="RU362121"/>
    </source>
</evidence>